<evidence type="ECO:0000313" key="4">
    <source>
        <dbReference type="EMBL" id="CAI9118557.1"/>
    </source>
</evidence>
<gene>
    <name evidence="4" type="ORF">OLC1_LOCUS24395</name>
</gene>
<dbReference type="InterPro" id="IPR045285">
    <property type="entry name" value="At5g19230-like"/>
</dbReference>
<organism evidence="4 5">
    <name type="scientific">Oldenlandia corymbosa var. corymbosa</name>
    <dbReference type="NCBI Taxonomy" id="529605"/>
    <lineage>
        <taxon>Eukaryota</taxon>
        <taxon>Viridiplantae</taxon>
        <taxon>Streptophyta</taxon>
        <taxon>Embryophyta</taxon>
        <taxon>Tracheophyta</taxon>
        <taxon>Spermatophyta</taxon>
        <taxon>Magnoliopsida</taxon>
        <taxon>eudicotyledons</taxon>
        <taxon>Gunneridae</taxon>
        <taxon>Pentapetalae</taxon>
        <taxon>asterids</taxon>
        <taxon>lamiids</taxon>
        <taxon>Gentianales</taxon>
        <taxon>Rubiaceae</taxon>
        <taxon>Rubioideae</taxon>
        <taxon>Spermacoceae</taxon>
        <taxon>Hedyotis-Oldenlandia complex</taxon>
        <taxon>Oldenlandia</taxon>
    </lineage>
</organism>
<dbReference type="AlphaFoldDB" id="A0AAV1EFP7"/>
<evidence type="ECO:0000256" key="1">
    <source>
        <dbReference type="SAM" id="Phobius"/>
    </source>
</evidence>
<keyword evidence="1" id="KW-1133">Transmembrane helix</keyword>
<dbReference type="PANTHER" id="PTHR33976:SF8">
    <property type="entry name" value="OS07G0645000 PROTEIN"/>
    <property type="match status" value="1"/>
</dbReference>
<keyword evidence="1" id="KW-0812">Transmembrane</keyword>
<evidence type="ECO:0000313" key="5">
    <source>
        <dbReference type="Proteomes" id="UP001161247"/>
    </source>
</evidence>
<feature type="chain" id="PRO_5044021528" evidence="2">
    <location>
        <begin position="27"/>
        <end position="198"/>
    </location>
</feature>
<accession>A0AAV1EFP7</accession>
<dbReference type="EMBL" id="OX459126">
    <property type="protein sequence ID" value="CAI9118557.1"/>
    <property type="molecule type" value="Genomic_DNA"/>
</dbReference>
<proteinExistence type="predicted"/>
<feature type="transmembrane region" description="Helical" evidence="1">
    <location>
        <begin position="177"/>
        <end position="197"/>
    </location>
</feature>
<dbReference type="InterPro" id="IPR059083">
    <property type="entry name" value="At5g19230_dom"/>
</dbReference>
<feature type="signal peptide" evidence="2">
    <location>
        <begin position="1"/>
        <end position="26"/>
    </location>
</feature>
<dbReference type="PANTHER" id="PTHR33976">
    <property type="entry name" value="OS07G0645000 PROTEIN"/>
    <property type="match status" value="1"/>
</dbReference>
<keyword evidence="1" id="KW-0472">Membrane</keyword>
<keyword evidence="5" id="KW-1185">Reference proteome</keyword>
<reference evidence="4" key="1">
    <citation type="submission" date="2023-03" db="EMBL/GenBank/DDBJ databases">
        <authorList>
            <person name="Julca I."/>
        </authorList>
    </citation>
    <scope>NUCLEOTIDE SEQUENCE</scope>
</reference>
<name>A0AAV1EFP7_OLDCO</name>
<keyword evidence="2" id="KW-0732">Signal</keyword>
<dbReference type="Pfam" id="PF25884">
    <property type="entry name" value="At5g19230"/>
    <property type="match status" value="1"/>
</dbReference>
<dbReference type="InterPro" id="IPR035940">
    <property type="entry name" value="CAP_sf"/>
</dbReference>
<evidence type="ECO:0000259" key="3">
    <source>
        <dbReference type="Pfam" id="PF25884"/>
    </source>
</evidence>
<protein>
    <submittedName>
        <fullName evidence="4">OLC1v1020144C1</fullName>
    </submittedName>
</protein>
<dbReference type="Gene3D" id="3.40.33.10">
    <property type="entry name" value="CAP"/>
    <property type="match status" value="1"/>
</dbReference>
<evidence type="ECO:0000256" key="2">
    <source>
        <dbReference type="SAM" id="SignalP"/>
    </source>
</evidence>
<sequence length="198" mass="21562">MASHSRFLLLSLFLSSILLTTHIVNSADEEQNLLQQINSYRVSVNLTALKENGNAKCLAEGMADEFRDQPCTNNTGANTVPGTETQFSSYPQVLQSCHLNVTTTRDGAIMPACVPNLVPDLVLSNFTQSQYASNLNDTKYTGIGIGSKNNWIVVVLTTDTPEGNYATATNDNSSANLVSTFGLFCQALFLSVSFWMMM</sequence>
<dbReference type="Proteomes" id="UP001161247">
    <property type="component" value="Chromosome 9"/>
</dbReference>
<feature type="domain" description="Uncharacterized GPI-anchored protein At5g19230-like" evidence="3">
    <location>
        <begin position="30"/>
        <end position="156"/>
    </location>
</feature>